<comment type="function">
    <text evidence="3">Transcription factor.</text>
</comment>
<dbReference type="GO" id="GO:0045893">
    <property type="term" value="P:positive regulation of DNA-templated transcription"/>
    <property type="evidence" value="ECO:0007669"/>
    <property type="project" value="TreeGrafter"/>
</dbReference>
<keyword evidence="3" id="KW-0539">Nucleus</keyword>
<dbReference type="PANTHER" id="PTHR24326">
    <property type="entry name" value="HOMEOBOX-LEUCINE ZIPPER PROTEIN"/>
    <property type="match status" value="1"/>
</dbReference>
<keyword evidence="5" id="KW-1185">Reference proteome</keyword>
<dbReference type="GO" id="GO:0005634">
    <property type="term" value="C:nucleus"/>
    <property type="evidence" value="ECO:0007669"/>
    <property type="project" value="UniProtKB-SubCell"/>
</dbReference>
<name>A0A371EJD6_MUCPR</name>
<feature type="non-terminal residue" evidence="4">
    <location>
        <position position="1"/>
    </location>
</feature>
<gene>
    <name evidence="4" type="primary">ATHB-13</name>
    <name evidence="4" type="ORF">CR513_55080</name>
</gene>
<organism evidence="4 5">
    <name type="scientific">Mucuna pruriens</name>
    <name type="common">Velvet bean</name>
    <name type="synonym">Dolichos pruriens</name>
    <dbReference type="NCBI Taxonomy" id="157652"/>
    <lineage>
        <taxon>Eukaryota</taxon>
        <taxon>Viridiplantae</taxon>
        <taxon>Streptophyta</taxon>
        <taxon>Embryophyta</taxon>
        <taxon>Tracheophyta</taxon>
        <taxon>Spermatophyta</taxon>
        <taxon>Magnoliopsida</taxon>
        <taxon>eudicotyledons</taxon>
        <taxon>Gunneridae</taxon>
        <taxon>Pentapetalae</taxon>
        <taxon>rosids</taxon>
        <taxon>fabids</taxon>
        <taxon>Fabales</taxon>
        <taxon>Fabaceae</taxon>
        <taxon>Papilionoideae</taxon>
        <taxon>50 kb inversion clade</taxon>
        <taxon>NPAAA clade</taxon>
        <taxon>indigoferoid/millettioid clade</taxon>
        <taxon>Phaseoleae</taxon>
        <taxon>Mucuna</taxon>
    </lineage>
</organism>
<protein>
    <recommendedName>
        <fullName evidence="3">Homeobox-leucine zipper protein</fullName>
    </recommendedName>
    <alternativeName>
        <fullName evidence="3">HD-ZIP protein</fullName>
    </alternativeName>
    <alternativeName>
        <fullName evidence="3">Homeodomain transcription factor</fullName>
    </alternativeName>
</protein>
<dbReference type="GO" id="GO:0043565">
    <property type="term" value="F:sequence-specific DNA binding"/>
    <property type="evidence" value="ECO:0007669"/>
    <property type="project" value="TreeGrafter"/>
</dbReference>
<evidence type="ECO:0000313" key="4">
    <source>
        <dbReference type="EMBL" id="RDX66178.1"/>
    </source>
</evidence>
<comment type="subcellular location">
    <subcellularLocation>
        <location evidence="3">Nucleus</location>
    </subcellularLocation>
</comment>
<keyword evidence="3 4" id="KW-0371">Homeobox</keyword>
<dbReference type="PANTHER" id="PTHR24326:SF176">
    <property type="entry name" value="HOMEOBOX-LEUCINE ZIPPER PROTEIN ATHB-13"/>
    <property type="match status" value="1"/>
</dbReference>
<evidence type="ECO:0000256" key="3">
    <source>
        <dbReference type="RuleBase" id="RU369038"/>
    </source>
</evidence>
<keyword evidence="2 3" id="KW-0804">Transcription</keyword>
<proteinExistence type="inferred from homology"/>
<reference evidence="4" key="1">
    <citation type="submission" date="2018-05" db="EMBL/GenBank/DDBJ databases">
        <title>Draft genome of Mucuna pruriens seed.</title>
        <authorList>
            <person name="Nnadi N.E."/>
            <person name="Vos R."/>
            <person name="Hasami M.H."/>
            <person name="Devisetty U.K."/>
            <person name="Aguiy J.C."/>
        </authorList>
    </citation>
    <scope>NUCLEOTIDE SEQUENCE [LARGE SCALE GENOMIC DNA]</scope>
    <source>
        <strain evidence="4">JCA_2017</strain>
    </source>
</reference>
<comment type="similarity">
    <text evidence="3">Belongs to the HD-ZIP homeobox family. Class I subfamily.</text>
</comment>
<sequence length="59" mass="6721">MKKRGYGEVGGLGLKHGSWEGEKKRRLKMEQVKMACNSFELGNKLESKRRMQLARALGL</sequence>
<dbReference type="AlphaFoldDB" id="A0A371EJD6"/>
<keyword evidence="3 4" id="KW-0238">DNA-binding</keyword>
<accession>A0A371EJD6</accession>
<dbReference type="EMBL" id="QJKJ01013558">
    <property type="protein sequence ID" value="RDX66178.1"/>
    <property type="molecule type" value="Genomic_DNA"/>
</dbReference>
<dbReference type="Proteomes" id="UP000257109">
    <property type="component" value="Unassembled WGS sequence"/>
</dbReference>
<evidence type="ECO:0000256" key="2">
    <source>
        <dbReference type="ARBA" id="ARBA00023163"/>
    </source>
</evidence>
<dbReference type="GO" id="GO:0000981">
    <property type="term" value="F:DNA-binding transcription factor activity, RNA polymerase II-specific"/>
    <property type="evidence" value="ECO:0007669"/>
    <property type="project" value="UniProtKB-UniRule"/>
</dbReference>
<dbReference type="STRING" id="157652.A0A371EJD6"/>
<dbReference type="InterPro" id="IPR045224">
    <property type="entry name" value="HDZip_class_I_plant"/>
</dbReference>
<keyword evidence="1 3" id="KW-0805">Transcription regulation</keyword>
<evidence type="ECO:0000313" key="5">
    <source>
        <dbReference type="Proteomes" id="UP000257109"/>
    </source>
</evidence>
<dbReference type="OrthoDB" id="6159439at2759"/>
<comment type="caution">
    <text evidence="4">The sequence shown here is derived from an EMBL/GenBank/DDBJ whole genome shotgun (WGS) entry which is preliminary data.</text>
</comment>
<evidence type="ECO:0000256" key="1">
    <source>
        <dbReference type="ARBA" id="ARBA00023015"/>
    </source>
</evidence>